<evidence type="ECO:0000313" key="1">
    <source>
        <dbReference type="EnsemblPlants" id="AUR62001907-RA:cds"/>
    </source>
</evidence>
<keyword evidence="2" id="KW-1185">Reference proteome</keyword>
<reference evidence="1" key="2">
    <citation type="submission" date="2021-03" db="UniProtKB">
        <authorList>
            <consortium name="EnsemblPlants"/>
        </authorList>
    </citation>
    <scope>IDENTIFICATION</scope>
</reference>
<dbReference type="OMA" id="MANFGKP"/>
<dbReference type="AlphaFoldDB" id="A0A803KS99"/>
<reference evidence="1" key="1">
    <citation type="journal article" date="2017" name="Nature">
        <title>The genome of Chenopodium quinoa.</title>
        <authorList>
            <person name="Jarvis D.E."/>
            <person name="Ho Y.S."/>
            <person name="Lightfoot D.J."/>
            <person name="Schmoeckel S.M."/>
            <person name="Li B."/>
            <person name="Borm T.J.A."/>
            <person name="Ohyanagi H."/>
            <person name="Mineta K."/>
            <person name="Michell C.T."/>
            <person name="Saber N."/>
            <person name="Kharbatia N.M."/>
            <person name="Rupper R.R."/>
            <person name="Sharp A.R."/>
            <person name="Dally N."/>
            <person name="Boughton B.A."/>
            <person name="Woo Y.H."/>
            <person name="Gao G."/>
            <person name="Schijlen E.G.W.M."/>
            <person name="Guo X."/>
            <person name="Momin A.A."/>
            <person name="Negrao S."/>
            <person name="Al-Babili S."/>
            <person name="Gehring C."/>
            <person name="Roessner U."/>
            <person name="Jung C."/>
            <person name="Murphy K."/>
            <person name="Arold S.T."/>
            <person name="Gojobori T."/>
            <person name="van der Linden C.G."/>
            <person name="van Loo E.N."/>
            <person name="Jellen E.N."/>
            <person name="Maughan P.J."/>
            <person name="Tester M."/>
        </authorList>
    </citation>
    <scope>NUCLEOTIDE SEQUENCE [LARGE SCALE GENOMIC DNA]</scope>
    <source>
        <strain evidence="1">cv. PI 614886</strain>
    </source>
</reference>
<dbReference type="EnsemblPlants" id="AUR62001907-RA">
    <property type="protein sequence ID" value="AUR62001907-RA:cds"/>
    <property type="gene ID" value="AUR62001907"/>
</dbReference>
<evidence type="ECO:0000313" key="2">
    <source>
        <dbReference type="Proteomes" id="UP000596660"/>
    </source>
</evidence>
<accession>A0A803KS99</accession>
<dbReference type="Proteomes" id="UP000596660">
    <property type="component" value="Unplaced"/>
</dbReference>
<dbReference type="Gramene" id="AUR62001907-RA">
    <property type="protein sequence ID" value="AUR62001907-RA:cds"/>
    <property type="gene ID" value="AUR62001907"/>
</dbReference>
<sequence>MMMTSLAMPPLMPYSFVRPHGLVLQVQQQIIGGQPVFSGTAFSNSHPLSYEYWPGSYCLDEGAQYTYVSAQEIINNQVEAEDGADDKQQVDDQQEVLELPDLNLDLSL</sequence>
<proteinExistence type="predicted"/>
<organism evidence="1 2">
    <name type="scientific">Chenopodium quinoa</name>
    <name type="common">Quinoa</name>
    <dbReference type="NCBI Taxonomy" id="63459"/>
    <lineage>
        <taxon>Eukaryota</taxon>
        <taxon>Viridiplantae</taxon>
        <taxon>Streptophyta</taxon>
        <taxon>Embryophyta</taxon>
        <taxon>Tracheophyta</taxon>
        <taxon>Spermatophyta</taxon>
        <taxon>Magnoliopsida</taxon>
        <taxon>eudicotyledons</taxon>
        <taxon>Gunneridae</taxon>
        <taxon>Pentapetalae</taxon>
        <taxon>Caryophyllales</taxon>
        <taxon>Chenopodiaceae</taxon>
        <taxon>Chenopodioideae</taxon>
        <taxon>Atripliceae</taxon>
        <taxon>Chenopodium</taxon>
    </lineage>
</organism>
<name>A0A803KS99_CHEQI</name>
<protein>
    <submittedName>
        <fullName evidence="1">Uncharacterized protein</fullName>
    </submittedName>
</protein>